<dbReference type="EMBL" id="LT960611">
    <property type="protein sequence ID" value="SON50932.1"/>
    <property type="molecule type" value="Genomic_DNA"/>
</dbReference>
<dbReference type="AlphaFoldDB" id="A0A2N8ZG87"/>
<evidence type="ECO:0000313" key="1">
    <source>
        <dbReference type="EMBL" id="SON50932.1"/>
    </source>
</evidence>
<sequence length="178" mass="19797">MRSKQKGIIVVVGVWLLVGCQVESEPIDVFIAQSRLNAKAHVSDLKQVHAFKAIQFDAGIKREPFVLPEVAKAAVKPHESLDCWQPKARSKRSKLEQYPLEQLRLNGVMGSGGRLSGIIHLPTGIMSKVTKGNYIGRNNGKVVEVTNQYVLVQEVLPDGLGCWQKRQTKLSMNSARKR</sequence>
<reference evidence="1 2" key="1">
    <citation type="submission" date="2017-10" db="EMBL/GenBank/DDBJ databases">
        <authorList>
            <person name="Banno H."/>
            <person name="Chua N.-H."/>
        </authorList>
    </citation>
    <scope>NUCLEOTIDE SEQUENCE [LARGE SCALE GENOMIC DNA]</scope>
    <source>
        <strain evidence="1">Vibrio tapetis CECT4600</strain>
    </source>
</reference>
<gene>
    <name evidence="1" type="ORF">VTAP4600_A2966</name>
</gene>
<dbReference type="KEGG" id="vta:A2966"/>
<dbReference type="OrthoDB" id="5296580at2"/>
<dbReference type="InterPro" id="IPR007446">
    <property type="entry name" value="PilP"/>
</dbReference>
<dbReference type="PROSITE" id="PS51257">
    <property type="entry name" value="PROKAR_LIPOPROTEIN"/>
    <property type="match status" value="1"/>
</dbReference>
<dbReference type="RefSeq" id="WP_102523339.1">
    <property type="nucleotide sequence ID" value="NZ_LT960611.1"/>
</dbReference>
<protein>
    <submittedName>
        <fullName evidence="1">Putative Pilus assembly protein PilP</fullName>
    </submittedName>
</protein>
<proteinExistence type="predicted"/>
<keyword evidence="2" id="KW-1185">Reference proteome</keyword>
<dbReference type="Pfam" id="PF04351">
    <property type="entry name" value="PilP"/>
    <property type="match status" value="1"/>
</dbReference>
<organism evidence="1 2">
    <name type="scientific">Vibrio tapetis subsp. tapetis</name>
    <dbReference type="NCBI Taxonomy" id="1671868"/>
    <lineage>
        <taxon>Bacteria</taxon>
        <taxon>Pseudomonadati</taxon>
        <taxon>Pseudomonadota</taxon>
        <taxon>Gammaproteobacteria</taxon>
        <taxon>Vibrionales</taxon>
        <taxon>Vibrionaceae</taxon>
        <taxon>Vibrio</taxon>
    </lineage>
</organism>
<accession>A0A2N8ZG87</accession>
<evidence type="ECO:0000313" key="2">
    <source>
        <dbReference type="Proteomes" id="UP000235828"/>
    </source>
</evidence>
<dbReference type="Gene3D" id="2.30.30.830">
    <property type="match status" value="1"/>
</dbReference>
<dbReference type="PIRSF" id="PIRSF016481">
    <property type="entry name" value="Pilus_assembly_PilP"/>
    <property type="match status" value="1"/>
</dbReference>
<name>A0A2N8ZG87_9VIBR</name>
<dbReference type="Proteomes" id="UP000235828">
    <property type="component" value="Chromosome A"/>
</dbReference>